<keyword evidence="2" id="KW-1185">Reference proteome</keyword>
<dbReference type="RefSeq" id="WP_115216612.1">
    <property type="nucleotide sequence ID" value="NZ_QKWJ01000131.1"/>
</dbReference>
<accession>A0A370NH30</accession>
<comment type="caution">
    <text evidence="1">The sequence shown here is derived from an EMBL/GenBank/DDBJ whole genome shotgun (WGS) entry which is preliminary data.</text>
</comment>
<protein>
    <submittedName>
        <fullName evidence="1">Uncharacterized protein</fullName>
    </submittedName>
</protein>
<evidence type="ECO:0000313" key="1">
    <source>
        <dbReference type="EMBL" id="RDK04875.1"/>
    </source>
</evidence>
<proteinExistence type="predicted"/>
<dbReference type="AlphaFoldDB" id="A0A370NH30"/>
<gene>
    <name evidence="1" type="ORF">DN412_40140</name>
</gene>
<reference evidence="2" key="1">
    <citation type="submission" date="2018-06" db="EMBL/GenBank/DDBJ databases">
        <authorList>
            <person name="Feng T."/>
            <person name="Jeon C.O."/>
        </authorList>
    </citation>
    <scope>NUCLEOTIDE SEQUENCE [LARGE SCALE GENOMIC DNA]</scope>
    <source>
        <strain evidence="2">S23</strain>
    </source>
</reference>
<sequence>MKPAGHKWQFTQRFRRHAFGWRSDAPIQRIKEAIAEIKQVARTDAVLAAEGAVKFLERLWPALEHVDSSSGALGTAVNRAIEVLVPILADAPVDTKTRERWLERLWEAIQDQGVPYIEALGDDWDRLCVTPEIASTWADRFLPLVEHIWGERAGGFFAGIPICLASLYAAGRHAQLIALLDLAPFKWWHDRQWAVKALVAMGRKAEALAYAEASRGLNSPDGLVAQACEEILLSSGLADEAYQRYAHEANRGTTYLATFRAIAKKYPHKGQETILRDLISQSPEAPGKWFAAAKDAGLLDLAIELANASPTDPRTLTRAARDFAQKRPAFAMAAGMAALHWISQGYGYEITGIDVLDASRATMQAAGHAGADLEAVRAQIRQLATGISPQADFVGKVLQAI</sequence>
<name>A0A370NH30_9BURK</name>
<dbReference type="Proteomes" id="UP000255165">
    <property type="component" value="Unassembled WGS sequence"/>
</dbReference>
<organism evidence="1 2">
    <name type="scientific">Cupriavidus lacunae</name>
    <dbReference type="NCBI Taxonomy" id="2666307"/>
    <lineage>
        <taxon>Bacteria</taxon>
        <taxon>Pseudomonadati</taxon>
        <taxon>Pseudomonadota</taxon>
        <taxon>Betaproteobacteria</taxon>
        <taxon>Burkholderiales</taxon>
        <taxon>Burkholderiaceae</taxon>
        <taxon>Cupriavidus</taxon>
    </lineage>
</organism>
<dbReference type="EMBL" id="QKWJ01000131">
    <property type="protein sequence ID" value="RDK04875.1"/>
    <property type="molecule type" value="Genomic_DNA"/>
</dbReference>
<evidence type="ECO:0000313" key="2">
    <source>
        <dbReference type="Proteomes" id="UP000255165"/>
    </source>
</evidence>